<keyword evidence="5 8" id="KW-0812">Transmembrane</keyword>
<dbReference type="PANTHER" id="PTHR21716:SF53">
    <property type="entry name" value="PERMEASE PERM-RELATED"/>
    <property type="match status" value="1"/>
</dbReference>
<reference evidence="9 10" key="1">
    <citation type="submission" date="2015-09" db="EMBL/GenBank/DDBJ databases">
        <authorList>
            <consortium name="Pathogen Informatics"/>
        </authorList>
    </citation>
    <scope>NUCLEOTIDE SEQUENCE [LARGE SCALE GENOMIC DNA]</scope>
    <source>
        <strain evidence="9 10">2789STDY5834856</strain>
    </source>
</reference>
<dbReference type="AlphaFoldDB" id="A0A174JQ07"/>
<gene>
    <name evidence="9" type="primary">yhhT_3</name>
    <name evidence="9" type="ORF">ERS852471_02787</name>
</gene>
<sequence>MFLKNNKYKDAVVAALWIVVFSILAFKLFGYLDDITSTLGKIISLSMSFIYGIVIAYVLNPIVKIIESKTKMRRSLAIAVTYILFITIIAIISIYGIPSLIDSIRDMINKVPGYIDSAQRFLNDIVSNDNINGLINSTGTLGTIQSYIEKIGYVLMNLLEGSFNTLFNLSSQLVKVVLGFLVSIYVLSDKDKLINDWKRVLVLVLKEKRAKQVIEFGRIYNNMIGTYIGIKAIDSTIIGIMAFILLTIVKSEYALLLSIIVGITNMIPYFGPFIGEIVGFFINIFVSPTKGLVVFLTLFALQMFDGWYLDPKLIGSKVGVRPFWIIYAVVIGGGFFGPIGMLLASPTAATMKFYYSKLLEKNKEVIKNIEKV</sequence>
<evidence type="ECO:0000256" key="3">
    <source>
        <dbReference type="ARBA" id="ARBA00022448"/>
    </source>
</evidence>
<accession>A0A174JQ07</accession>
<dbReference type="Pfam" id="PF01594">
    <property type="entry name" value="AI-2E_transport"/>
    <property type="match status" value="1"/>
</dbReference>
<evidence type="ECO:0000313" key="10">
    <source>
        <dbReference type="Proteomes" id="UP000095594"/>
    </source>
</evidence>
<dbReference type="Proteomes" id="UP000095594">
    <property type="component" value="Unassembled WGS sequence"/>
</dbReference>
<evidence type="ECO:0000256" key="2">
    <source>
        <dbReference type="ARBA" id="ARBA00009773"/>
    </source>
</evidence>
<evidence type="ECO:0000256" key="5">
    <source>
        <dbReference type="ARBA" id="ARBA00022692"/>
    </source>
</evidence>
<evidence type="ECO:0000256" key="1">
    <source>
        <dbReference type="ARBA" id="ARBA00004651"/>
    </source>
</evidence>
<name>A0A174JQ07_9CLOT</name>
<feature type="transmembrane region" description="Helical" evidence="8">
    <location>
        <begin position="42"/>
        <end position="63"/>
    </location>
</feature>
<keyword evidence="6 8" id="KW-1133">Transmembrane helix</keyword>
<dbReference type="InterPro" id="IPR002549">
    <property type="entry name" value="AI-2E-like"/>
</dbReference>
<feature type="transmembrane region" description="Helical" evidence="8">
    <location>
        <begin position="12"/>
        <end position="30"/>
    </location>
</feature>
<proteinExistence type="inferred from homology"/>
<protein>
    <submittedName>
        <fullName evidence="9">Putative permease</fullName>
    </submittedName>
</protein>
<dbReference type="RefSeq" id="WP_055267540.1">
    <property type="nucleotide sequence ID" value="NZ_CABIXQ010000022.1"/>
</dbReference>
<comment type="similarity">
    <text evidence="2">Belongs to the autoinducer-2 exporter (AI-2E) (TC 2.A.86) family.</text>
</comment>
<feature type="transmembrane region" description="Helical" evidence="8">
    <location>
        <begin position="166"/>
        <end position="188"/>
    </location>
</feature>
<evidence type="ECO:0000256" key="6">
    <source>
        <dbReference type="ARBA" id="ARBA00022989"/>
    </source>
</evidence>
<dbReference type="EMBL" id="CYZX01000022">
    <property type="protein sequence ID" value="CUP00246.1"/>
    <property type="molecule type" value="Genomic_DNA"/>
</dbReference>
<feature type="transmembrane region" description="Helical" evidence="8">
    <location>
        <begin position="75"/>
        <end position="97"/>
    </location>
</feature>
<organism evidence="9 10">
    <name type="scientific">Clostridium disporicum</name>
    <dbReference type="NCBI Taxonomy" id="84024"/>
    <lineage>
        <taxon>Bacteria</taxon>
        <taxon>Bacillati</taxon>
        <taxon>Bacillota</taxon>
        <taxon>Clostridia</taxon>
        <taxon>Eubacteriales</taxon>
        <taxon>Clostridiaceae</taxon>
        <taxon>Clostridium</taxon>
    </lineage>
</organism>
<dbReference type="GO" id="GO:0005886">
    <property type="term" value="C:plasma membrane"/>
    <property type="evidence" value="ECO:0007669"/>
    <property type="project" value="UniProtKB-SubCell"/>
</dbReference>
<evidence type="ECO:0000256" key="7">
    <source>
        <dbReference type="ARBA" id="ARBA00023136"/>
    </source>
</evidence>
<evidence type="ECO:0000256" key="8">
    <source>
        <dbReference type="SAM" id="Phobius"/>
    </source>
</evidence>
<feature type="transmembrane region" description="Helical" evidence="8">
    <location>
        <begin position="255"/>
        <end position="274"/>
    </location>
</feature>
<dbReference type="PANTHER" id="PTHR21716">
    <property type="entry name" value="TRANSMEMBRANE PROTEIN"/>
    <property type="match status" value="1"/>
</dbReference>
<feature type="transmembrane region" description="Helical" evidence="8">
    <location>
        <begin position="324"/>
        <end position="344"/>
    </location>
</feature>
<dbReference type="GO" id="GO:0055085">
    <property type="term" value="P:transmembrane transport"/>
    <property type="evidence" value="ECO:0007669"/>
    <property type="project" value="TreeGrafter"/>
</dbReference>
<evidence type="ECO:0000313" key="9">
    <source>
        <dbReference type="EMBL" id="CUP00246.1"/>
    </source>
</evidence>
<feature type="transmembrane region" description="Helical" evidence="8">
    <location>
        <begin position="281"/>
        <end position="304"/>
    </location>
</feature>
<evidence type="ECO:0000256" key="4">
    <source>
        <dbReference type="ARBA" id="ARBA00022475"/>
    </source>
</evidence>
<keyword evidence="4" id="KW-1003">Cell membrane</keyword>
<keyword evidence="7 8" id="KW-0472">Membrane</keyword>
<comment type="subcellular location">
    <subcellularLocation>
        <location evidence="1">Cell membrane</location>
        <topology evidence="1">Multi-pass membrane protein</topology>
    </subcellularLocation>
</comment>
<feature type="transmembrane region" description="Helical" evidence="8">
    <location>
        <begin position="228"/>
        <end position="249"/>
    </location>
</feature>
<keyword evidence="3" id="KW-0813">Transport</keyword>